<dbReference type="AlphaFoldDB" id="A0A8H7ZS23"/>
<evidence type="ECO:0000313" key="3">
    <source>
        <dbReference type="Proteomes" id="UP000673691"/>
    </source>
</evidence>
<feature type="compositionally biased region" description="Low complexity" evidence="1">
    <location>
        <begin position="31"/>
        <end position="40"/>
    </location>
</feature>
<gene>
    <name evidence="2" type="ORF">BJ554DRAFT_1429</name>
</gene>
<dbReference type="PANTHER" id="PTHR46689">
    <property type="entry name" value="MEMBRANE PROTEIN, PUTATIVE-RELATED"/>
    <property type="match status" value="1"/>
</dbReference>
<dbReference type="Proteomes" id="UP000673691">
    <property type="component" value="Unassembled WGS sequence"/>
</dbReference>
<evidence type="ECO:0000256" key="1">
    <source>
        <dbReference type="SAM" id="MobiDB-lite"/>
    </source>
</evidence>
<dbReference type="GO" id="GO:0016020">
    <property type="term" value="C:membrane"/>
    <property type="evidence" value="ECO:0007669"/>
    <property type="project" value="TreeGrafter"/>
</dbReference>
<protein>
    <submittedName>
        <fullName evidence="2">Uncharacterized protein</fullName>
    </submittedName>
</protein>
<proteinExistence type="predicted"/>
<dbReference type="OrthoDB" id="2382181at2759"/>
<comment type="caution">
    <text evidence="2">The sequence shown here is derived from an EMBL/GenBank/DDBJ whole genome shotgun (WGS) entry which is preliminary data.</text>
</comment>
<reference evidence="2 3" key="1">
    <citation type="journal article" name="Sci. Rep.">
        <title>Genome-scale phylogenetic analyses confirm Olpidium as the closest living zoosporic fungus to the non-flagellated, terrestrial fungi.</title>
        <authorList>
            <person name="Chang Y."/>
            <person name="Rochon D."/>
            <person name="Sekimoto S."/>
            <person name="Wang Y."/>
            <person name="Chovatia M."/>
            <person name="Sandor L."/>
            <person name="Salamov A."/>
            <person name="Grigoriev I.V."/>
            <person name="Stajich J.E."/>
            <person name="Spatafora J.W."/>
        </authorList>
    </citation>
    <scope>NUCLEOTIDE SEQUENCE [LARGE SCALE GENOMIC DNA]</scope>
    <source>
        <strain evidence="2">S191</strain>
    </source>
</reference>
<evidence type="ECO:0000313" key="2">
    <source>
        <dbReference type="EMBL" id="KAG5458354.1"/>
    </source>
</evidence>
<accession>A0A8H7ZS23</accession>
<feature type="region of interest" description="Disordered" evidence="1">
    <location>
        <begin position="64"/>
        <end position="121"/>
    </location>
</feature>
<feature type="region of interest" description="Disordered" evidence="1">
    <location>
        <begin position="1"/>
        <end position="40"/>
    </location>
</feature>
<feature type="compositionally biased region" description="Low complexity" evidence="1">
    <location>
        <begin position="11"/>
        <end position="23"/>
    </location>
</feature>
<sequence>MRDRCGRNSRRSSGSSGWSSRSDSPAHRSSRSVSPSGGADADALAARFDMIVMHETRYSDQDFAVAPGDGRARPTEAAADGSFSAGGVAALPPSSPPEGRPARPSAQRFSGTLGTPGSFPPAGPNHILGPFLRFSTVMLEEGTAGVWYGSVLVVSRTDGPAPSLELLAEPAGAGNAVSLPTAKPLPLDSHRDCTFWRLELRVPVLPDDDQLVSARTSFDGRDTLECRFVVAARKTPLRIAFYSCNGISPDVKDPNIVNEPEYEHHGCRPKRRLWDDVFERHSSAPFHYMIGGGDQVKIRSRKFSFCQELAWSMGGRGRGAWEGGRRRGEGRPHSFAGVSLLLEHRYTAIWSGRKSSLAWNGWPSLSMIA</sequence>
<keyword evidence="3" id="KW-1185">Reference proteome</keyword>
<dbReference type="PANTHER" id="PTHR46689:SF1">
    <property type="entry name" value="PHOD-LIKE PHOSPHATASE DOMAIN-CONTAINING PROTEIN"/>
    <property type="match status" value="1"/>
</dbReference>
<name>A0A8H7ZS23_9FUNG</name>
<dbReference type="EMBL" id="JAEFCI010008605">
    <property type="protein sequence ID" value="KAG5458354.1"/>
    <property type="molecule type" value="Genomic_DNA"/>
</dbReference>
<organism evidence="2 3">
    <name type="scientific">Olpidium bornovanus</name>
    <dbReference type="NCBI Taxonomy" id="278681"/>
    <lineage>
        <taxon>Eukaryota</taxon>
        <taxon>Fungi</taxon>
        <taxon>Fungi incertae sedis</taxon>
        <taxon>Olpidiomycota</taxon>
        <taxon>Olpidiomycotina</taxon>
        <taxon>Olpidiomycetes</taxon>
        <taxon>Olpidiales</taxon>
        <taxon>Olpidiaceae</taxon>
        <taxon>Olpidium</taxon>
    </lineage>
</organism>